<comment type="caution">
    <text evidence="12">The sequence shown here is derived from an EMBL/GenBank/DDBJ whole genome shotgun (WGS) entry which is preliminary data.</text>
</comment>
<dbReference type="InterPro" id="IPR036640">
    <property type="entry name" value="ABC1_TM_sf"/>
</dbReference>
<dbReference type="PROSITE" id="PS50929">
    <property type="entry name" value="ABC_TM1F"/>
    <property type="match status" value="1"/>
</dbReference>
<keyword evidence="6 12" id="KW-0067">ATP-binding</keyword>
<proteinExistence type="predicted"/>
<dbReference type="GO" id="GO:0005886">
    <property type="term" value="C:plasma membrane"/>
    <property type="evidence" value="ECO:0007669"/>
    <property type="project" value="UniProtKB-SubCell"/>
</dbReference>
<feature type="transmembrane region" description="Helical" evidence="9">
    <location>
        <begin position="145"/>
        <end position="168"/>
    </location>
</feature>
<keyword evidence="7 9" id="KW-1133">Transmembrane helix</keyword>
<feature type="transmembrane region" description="Helical" evidence="9">
    <location>
        <begin position="174"/>
        <end position="192"/>
    </location>
</feature>
<gene>
    <name evidence="12" type="ORF">ENS31_02100</name>
</gene>
<dbReference type="PANTHER" id="PTHR43394">
    <property type="entry name" value="ATP-DEPENDENT PERMEASE MDL1, MITOCHONDRIAL"/>
    <property type="match status" value="1"/>
</dbReference>
<dbReference type="PANTHER" id="PTHR43394:SF1">
    <property type="entry name" value="ATP-BINDING CASSETTE SUB-FAMILY B MEMBER 10, MITOCHONDRIAL"/>
    <property type="match status" value="1"/>
</dbReference>
<comment type="subcellular location">
    <subcellularLocation>
        <location evidence="1">Cell membrane</location>
        <topology evidence="1">Multi-pass membrane protein</topology>
    </subcellularLocation>
</comment>
<dbReference type="InterPro" id="IPR003593">
    <property type="entry name" value="AAA+_ATPase"/>
</dbReference>
<evidence type="ECO:0000256" key="5">
    <source>
        <dbReference type="ARBA" id="ARBA00022741"/>
    </source>
</evidence>
<keyword evidence="2" id="KW-0813">Transport</keyword>
<dbReference type="Pfam" id="PF00005">
    <property type="entry name" value="ABC_tran"/>
    <property type="match status" value="1"/>
</dbReference>
<dbReference type="EMBL" id="DSUJ01000008">
    <property type="protein sequence ID" value="HFI90304.1"/>
    <property type="molecule type" value="Genomic_DNA"/>
</dbReference>
<keyword evidence="4 9" id="KW-0812">Transmembrane</keyword>
<evidence type="ECO:0000259" key="11">
    <source>
        <dbReference type="PROSITE" id="PS50929"/>
    </source>
</evidence>
<keyword evidence="5" id="KW-0547">Nucleotide-binding</keyword>
<evidence type="ECO:0000256" key="7">
    <source>
        <dbReference type="ARBA" id="ARBA00022989"/>
    </source>
</evidence>
<feature type="transmembrane region" description="Helical" evidence="9">
    <location>
        <begin position="70"/>
        <end position="92"/>
    </location>
</feature>
<dbReference type="InterPro" id="IPR011527">
    <property type="entry name" value="ABC1_TM_dom"/>
</dbReference>
<protein>
    <submittedName>
        <fullName evidence="12">ABC transporter ATP-binding protein</fullName>
    </submittedName>
</protein>
<dbReference type="SUPFAM" id="SSF52540">
    <property type="entry name" value="P-loop containing nucleoside triphosphate hydrolases"/>
    <property type="match status" value="1"/>
</dbReference>
<dbReference type="CDD" id="cd03254">
    <property type="entry name" value="ABCC_Glucan_exporter_like"/>
    <property type="match status" value="1"/>
</dbReference>
<dbReference type="SUPFAM" id="SSF90123">
    <property type="entry name" value="ABC transporter transmembrane region"/>
    <property type="match status" value="1"/>
</dbReference>
<evidence type="ECO:0000313" key="12">
    <source>
        <dbReference type="EMBL" id="HFI90304.1"/>
    </source>
</evidence>
<accession>A0A7V3E6K8</accession>
<evidence type="ECO:0000256" key="1">
    <source>
        <dbReference type="ARBA" id="ARBA00004651"/>
    </source>
</evidence>
<dbReference type="Pfam" id="PF00664">
    <property type="entry name" value="ABC_membrane"/>
    <property type="match status" value="1"/>
</dbReference>
<dbReference type="InterPro" id="IPR003439">
    <property type="entry name" value="ABC_transporter-like_ATP-bd"/>
</dbReference>
<dbReference type="FunFam" id="1.20.1560.10:FF:000011">
    <property type="entry name" value="Multidrug ABC transporter ATP-binding protein"/>
    <property type="match status" value="1"/>
</dbReference>
<dbReference type="Gene3D" id="1.20.1560.10">
    <property type="entry name" value="ABC transporter type 1, transmembrane domain"/>
    <property type="match status" value="1"/>
</dbReference>
<dbReference type="InterPro" id="IPR027417">
    <property type="entry name" value="P-loop_NTPase"/>
</dbReference>
<dbReference type="PROSITE" id="PS50893">
    <property type="entry name" value="ABC_TRANSPORTER_2"/>
    <property type="match status" value="1"/>
</dbReference>
<feature type="transmembrane region" description="Helical" evidence="9">
    <location>
        <begin position="30"/>
        <end position="50"/>
    </location>
</feature>
<dbReference type="PROSITE" id="PS00211">
    <property type="entry name" value="ABC_TRANSPORTER_1"/>
    <property type="match status" value="1"/>
</dbReference>
<dbReference type="InterPro" id="IPR017871">
    <property type="entry name" value="ABC_transporter-like_CS"/>
</dbReference>
<dbReference type="GO" id="GO:0005524">
    <property type="term" value="F:ATP binding"/>
    <property type="evidence" value="ECO:0007669"/>
    <property type="project" value="UniProtKB-KW"/>
</dbReference>
<reference evidence="12" key="1">
    <citation type="journal article" date="2020" name="mSystems">
        <title>Genome- and Community-Level Interaction Insights into Carbon Utilization and Element Cycling Functions of Hydrothermarchaeota in Hydrothermal Sediment.</title>
        <authorList>
            <person name="Zhou Z."/>
            <person name="Liu Y."/>
            <person name="Xu W."/>
            <person name="Pan J."/>
            <person name="Luo Z.H."/>
            <person name="Li M."/>
        </authorList>
    </citation>
    <scope>NUCLEOTIDE SEQUENCE [LARGE SCALE GENOMIC DNA]</scope>
    <source>
        <strain evidence="12">SpSt-479</strain>
    </source>
</reference>
<evidence type="ECO:0000256" key="8">
    <source>
        <dbReference type="ARBA" id="ARBA00023136"/>
    </source>
</evidence>
<evidence type="ECO:0000256" key="2">
    <source>
        <dbReference type="ARBA" id="ARBA00022448"/>
    </source>
</evidence>
<evidence type="ECO:0000256" key="9">
    <source>
        <dbReference type="SAM" id="Phobius"/>
    </source>
</evidence>
<dbReference type="FunFam" id="3.40.50.300:FF:000287">
    <property type="entry name" value="Multidrug ABC transporter ATP-binding protein"/>
    <property type="match status" value="1"/>
</dbReference>
<dbReference type="GO" id="GO:0016887">
    <property type="term" value="F:ATP hydrolysis activity"/>
    <property type="evidence" value="ECO:0007669"/>
    <property type="project" value="InterPro"/>
</dbReference>
<organism evidence="12">
    <name type="scientific">Ignavibacterium album</name>
    <dbReference type="NCBI Taxonomy" id="591197"/>
    <lineage>
        <taxon>Bacteria</taxon>
        <taxon>Pseudomonadati</taxon>
        <taxon>Ignavibacteriota</taxon>
        <taxon>Ignavibacteria</taxon>
        <taxon>Ignavibacteriales</taxon>
        <taxon>Ignavibacteriaceae</taxon>
        <taxon>Ignavibacterium</taxon>
    </lineage>
</organism>
<feature type="domain" description="ABC transmembrane type-1" evidence="11">
    <location>
        <begin position="35"/>
        <end position="317"/>
    </location>
</feature>
<dbReference type="GO" id="GO:0015421">
    <property type="term" value="F:ABC-type oligopeptide transporter activity"/>
    <property type="evidence" value="ECO:0007669"/>
    <property type="project" value="TreeGrafter"/>
</dbReference>
<dbReference type="Gene3D" id="3.40.50.300">
    <property type="entry name" value="P-loop containing nucleotide triphosphate hydrolases"/>
    <property type="match status" value="1"/>
</dbReference>
<dbReference type="SMART" id="SM00382">
    <property type="entry name" value="AAA"/>
    <property type="match status" value="1"/>
</dbReference>
<dbReference type="InterPro" id="IPR039421">
    <property type="entry name" value="Type_1_exporter"/>
</dbReference>
<sequence length="596" mass="68646">MTDNRHDDEILGKAYDAKLMKRLLTYIKPYKKYVFFAIFLNIFVAALGPLRPYLTKIAIDNYIVNSNYSGLLLISTFLFASLLLQAAIQYFLTYYTQYLGQKTLYDLRVQIFSHVQKLALKFFDKTPIGRIVTRTTNDVESLGELFSSGIVMVFSDVFIIIWILAFMFFMDVRLSLVTLSVLPVLIYGTFLFRKKVRETYRDVRYHLARLNSYMQEHVTGMNVVQIFRKEKEEFNKFSSINADHRDANIRSIFYYAIFYPSVELISSAAIALIIWYGGGEIIQQQMTIGVLFAFIQYTEMFFRPIRDLSEKYNILQTSMASSERIFKLLDNQTFVQNPENPIELKNVKGDITFKDVWFAYEDENYVLKNIGFDIRSGETVAIVGHTGAGKSTIINLLTRFYDIQKGQILLDGIDIRLVDKRELRKYISIVLQDVYLFSGTIKSNITMDNPEIGIEKVIQAAKLVGADKFIENLPKKYDEEVKERGATLSVGQKQLISFARALAYDPKILILDEATSSVDTDTEKLIQQAIENLLKGRTAVVIAHRLSTIQNADKIIVLHKGELKEMGTHQQLLAKRGIYYKLYQLQYKDQELVSSK</sequence>
<feature type="domain" description="ABC transporter" evidence="10">
    <location>
        <begin position="351"/>
        <end position="585"/>
    </location>
</feature>
<dbReference type="CDD" id="cd18544">
    <property type="entry name" value="ABC_6TM_TmrA_like"/>
    <property type="match status" value="1"/>
</dbReference>
<dbReference type="AlphaFoldDB" id="A0A7V3E6K8"/>
<evidence type="ECO:0000259" key="10">
    <source>
        <dbReference type="PROSITE" id="PS50893"/>
    </source>
</evidence>
<keyword evidence="3" id="KW-1003">Cell membrane</keyword>
<name>A0A7V3E6K8_9BACT</name>
<feature type="transmembrane region" description="Helical" evidence="9">
    <location>
        <begin position="252"/>
        <end position="276"/>
    </location>
</feature>
<keyword evidence="8 9" id="KW-0472">Membrane</keyword>
<evidence type="ECO:0000256" key="6">
    <source>
        <dbReference type="ARBA" id="ARBA00022840"/>
    </source>
</evidence>
<evidence type="ECO:0000256" key="3">
    <source>
        <dbReference type="ARBA" id="ARBA00022475"/>
    </source>
</evidence>
<evidence type="ECO:0000256" key="4">
    <source>
        <dbReference type="ARBA" id="ARBA00022692"/>
    </source>
</evidence>